<dbReference type="RefSeq" id="WP_152260203.1">
    <property type="nucleotide sequence ID" value="NZ_CP045143.1"/>
</dbReference>
<gene>
    <name evidence="1" type="ORF">D1010_03115</name>
</gene>
<dbReference type="AlphaFoldDB" id="A0A5P8M1X7"/>
<evidence type="ECO:0000313" key="2">
    <source>
        <dbReference type="Proteomes" id="UP000326779"/>
    </source>
</evidence>
<reference evidence="1 2" key="1">
    <citation type="submission" date="2019-10" db="EMBL/GenBank/DDBJ databases">
        <title>The completed genome of Lactobacillus harbinensis M1.</title>
        <authorList>
            <person name="Zheng Y."/>
        </authorList>
    </citation>
    <scope>NUCLEOTIDE SEQUENCE [LARGE SCALE GENOMIC DNA]</scope>
    <source>
        <strain evidence="1 2">M1</strain>
    </source>
</reference>
<dbReference type="Proteomes" id="UP000326779">
    <property type="component" value="Chromosome"/>
</dbReference>
<evidence type="ECO:0000313" key="1">
    <source>
        <dbReference type="EMBL" id="QFR22512.1"/>
    </source>
</evidence>
<protein>
    <submittedName>
        <fullName evidence="1">Uncharacterized protein</fullName>
    </submittedName>
</protein>
<accession>A0A5P8M1X7</accession>
<organism evidence="1 2">
    <name type="scientific">Schleiferilactobacillus harbinensis</name>
    <dbReference type="NCBI Taxonomy" id="304207"/>
    <lineage>
        <taxon>Bacteria</taxon>
        <taxon>Bacillati</taxon>
        <taxon>Bacillota</taxon>
        <taxon>Bacilli</taxon>
        <taxon>Lactobacillales</taxon>
        <taxon>Lactobacillaceae</taxon>
        <taxon>Schleiferilactobacillus</taxon>
    </lineage>
</organism>
<name>A0A5P8M1X7_9LACO</name>
<sequence>MLTSIYETSVTHLYQELVGERQDNVEALTKMIIEGEHFDDDEALTYSVRIQLLTEYIDEIEANEKAADAGTPDGLKGN</sequence>
<dbReference type="KEGG" id="lhb:D1010_03115"/>
<dbReference type="EMBL" id="CP045143">
    <property type="protein sequence ID" value="QFR22512.1"/>
    <property type="molecule type" value="Genomic_DNA"/>
</dbReference>
<proteinExistence type="predicted"/>